<dbReference type="EMBL" id="CAMPGE010028887">
    <property type="protein sequence ID" value="CAI2386385.1"/>
    <property type="molecule type" value="Genomic_DNA"/>
</dbReference>
<dbReference type="Proteomes" id="UP001295684">
    <property type="component" value="Unassembled WGS sequence"/>
</dbReference>
<organism evidence="2 3">
    <name type="scientific">Euplotes crassus</name>
    <dbReference type="NCBI Taxonomy" id="5936"/>
    <lineage>
        <taxon>Eukaryota</taxon>
        <taxon>Sar</taxon>
        <taxon>Alveolata</taxon>
        <taxon>Ciliophora</taxon>
        <taxon>Intramacronucleata</taxon>
        <taxon>Spirotrichea</taxon>
        <taxon>Hypotrichia</taxon>
        <taxon>Euplotida</taxon>
        <taxon>Euplotidae</taxon>
        <taxon>Moneuplotes</taxon>
    </lineage>
</organism>
<evidence type="ECO:0000313" key="2">
    <source>
        <dbReference type="EMBL" id="CAI2386385.1"/>
    </source>
</evidence>
<feature type="region of interest" description="Disordered" evidence="1">
    <location>
        <begin position="150"/>
        <end position="173"/>
    </location>
</feature>
<accession>A0AAD1Y809</accession>
<name>A0AAD1Y809_EUPCR</name>
<reference evidence="2" key="1">
    <citation type="submission" date="2023-07" db="EMBL/GenBank/DDBJ databases">
        <authorList>
            <consortium name="AG Swart"/>
            <person name="Singh M."/>
            <person name="Singh A."/>
            <person name="Seah K."/>
            <person name="Emmerich C."/>
        </authorList>
    </citation>
    <scope>NUCLEOTIDE SEQUENCE</scope>
    <source>
        <strain evidence="2">DP1</strain>
    </source>
</reference>
<dbReference type="AlphaFoldDB" id="A0AAD1Y809"/>
<comment type="caution">
    <text evidence="2">The sequence shown here is derived from an EMBL/GenBank/DDBJ whole genome shotgun (WGS) entry which is preliminary data.</text>
</comment>
<gene>
    <name evidence="2" type="ORF">ECRASSUSDP1_LOCUS27999</name>
</gene>
<protein>
    <submittedName>
        <fullName evidence="2">Uncharacterized protein</fullName>
    </submittedName>
</protein>
<keyword evidence="3" id="KW-1185">Reference proteome</keyword>
<sequence>MKATRVNADMNLQEIIENTGSTTQEYLNKNGGKRSKPNHTIKNLIKQNNIQLSKVVNNQTTNKMSKKKNSWIRSILDSEDKRVRPGTAAASSGVSRLSKKYYEMTKETLKQKVHKKYFQNFSSSPKRSLVKKKRNRTEAKFCPYTTKDSNQMGNASALLERSSAEITETRDKT</sequence>
<evidence type="ECO:0000256" key="1">
    <source>
        <dbReference type="SAM" id="MobiDB-lite"/>
    </source>
</evidence>
<proteinExistence type="predicted"/>
<evidence type="ECO:0000313" key="3">
    <source>
        <dbReference type="Proteomes" id="UP001295684"/>
    </source>
</evidence>